<proteinExistence type="predicted"/>
<dbReference type="AlphaFoldDB" id="A0A2P2LPT4"/>
<name>A0A2P2LPT4_RHIMU</name>
<evidence type="ECO:0000313" key="1">
    <source>
        <dbReference type="EMBL" id="MBX19976.1"/>
    </source>
</evidence>
<reference evidence="1" key="1">
    <citation type="submission" date="2018-02" db="EMBL/GenBank/DDBJ databases">
        <title>Rhizophora mucronata_Transcriptome.</title>
        <authorList>
            <person name="Meera S.P."/>
            <person name="Sreeshan A."/>
            <person name="Augustine A."/>
        </authorList>
    </citation>
    <scope>NUCLEOTIDE SEQUENCE</scope>
    <source>
        <tissue evidence="1">Leaf</tissue>
    </source>
</reference>
<sequence length="31" mass="3717">MLPCLSHPGLWIQDWKPLRNQWVQSQLSKNL</sequence>
<accession>A0A2P2LPT4</accession>
<protein>
    <submittedName>
        <fullName evidence="1">RNA polymerase II C-terminal domain phosphatase-like 1</fullName>
    </submittedName>
</protein>
<organism evidence="1">
    <name type="scientific">Rhizophora mucronata</name>
    <name type="common">Asiatic mangrove</name>
    <dbReference type="NCBI Taxonomy" id="61149"/>
    <lineage>
        <taxon>Eukaryota</taxon>
        <taxon>Viridiplantae</taxon>
        <taxon>Streptophyta</taxon>
        <taxon>Embryophyta</taxon>
        <taxon>Tracheophyta</taxon>
        <taxon>Spermatophyta</taxon>
        <taxon>Magnoliopsida</taxon>
        <taxon>eudicotyledons</taxon>
        <taxon>Gunneridae</taxon>
        <taxon>Pentapetalae</taxon>
        <taxon>rosids</taxon>
        <taxon>fabids</taxon>
        <taxon>Malpighiales</taxon>
        <taxon>Rhizophoraceae</taxon>
        <taxon>Rhizophora</taxon>
    </lineage>
</organism>
<dbReference type="EMBL" id="GGEC01039492">
    <property type="protein sequence ID" value="MBX19976.1"/>
    <property type="molecule type" value="Transcribed_RNA"/>
</dbReference>